<dbReference type="OrthoDB" id="4115890at2"/>
<dbReference type="EMBL" id="SMKI01000648">
    <property type="protein sequence ID" value="TDC62423.1"/>
    <property type="molecule type" value="Genomic_DNA"/>
</dbReference>
<organism evidence="1 2">
    <name type="scientific">Streptomyces hainanensis</name>
    <dbReference type="NCBI Taxonomy" id="402648"/>
    <lineage>
        <taxon>Bacteria</taxon>
        <taxon>Bacillati</taxon>
        <taxon>Actinomycetota</taxon>
        <taxon>Actinomycetes</taxon>
        <taxon>Kitasatosporales</taxon>
        <taxon>Streptomycetaceae</taxon>
        <taxon>Streptomyces</taxon>
    </lineage>
</organism>
<protein>
    <recommendedName>
        <fullName evidence="3">Band 7 domain-containing protein</fullName>
    </recommendedName>
</protein>
<evidence type="ECO:0000313" key="1">
    <source>
        <dbReference type="EMBL" id="TDC62423.1"/>
    </source>
</evidence>
<dbReference type="AlphaFoldDB" id="A0A4R4SLI9"/>
<evidence type="ECO:0000313" key="2">
    <source>
        <dbReference type="Proteomes" id="UP000295345"/>
    </source>
</evidence>
<accession>A0A4R4SLI9</accession>
<comment type="caution">
    <text evidence="1">The sequence shown here is derived from an EMBL/GenBank/DDBJ whole genome shotgun (WGS) entry which is preliminary data.</text>
</comment>
<sequence length="318" mass="35792">MTVPLILNERPLPRSEVGALRLPPSFAVVYPADGGFEVETARPRTWSERLLGAGRNRLCHVVDLGDHWRTAELTRTPLPCRDQAHRFEARLDVGFRVHDPVLVVRHNVANALDPVYRRLTKDLRDQAAQFQINEAQRAQAHINAALAREITLPEGITVFHCVVQLEPDAAAREFIKGLKQAERARVMGGHGHTKDVGQAHHQVAIDDIHHAARQRRERERREAQEHLLDSLPAQIRGPVEVHLAKHPDDTARVLDMLLVLERTRAARQDSREDQEREMLRFLVERGVVRDVDLPGLRAEALGQQATSALGPPPVTVQP</sequence>
<dbReference type="RefSeq" id="WP_132822044.1">
    <property type="nucleotide sequence ID" value="NZ_SMKI01000648.1"/>
</dbReference>
<gene>
    <name evidence="1" type="ORF">E1283_34100</name>
</gene>
<keyword evidence="2" id="KW-1185">Reference proteome</keyword>
<evidence type="ECO:0008006" key="3">
    <source>
        <dbReference type="Google" id="ProtNLM"/>
    </source>
</evidence>
<feature type="non-terminal residue" evidence="1">
    <location>
        <position position="318"/>
    </location>
</feature>
<dbReference type="Proteomes" id="UP000295345">
    <property type="component" value="Unassembled WGS sequence"/>
</dbReference>
<proteinExistence type="predicted"/>
<reference evidence="1 2" key="1">
    <citation type="submission" date="2019-03" db="EMBL/GenBank/DDBJ databases">
        <title>Draft genome sequences of novel Actinobacteria.</title>
        <authorList>
            <person name="Sahin N."/>
            <person name="Ay H."/>
            <person name="Saygin H."/>
        </authorList>
    </citation>
    <scope>NUCLEOTIDE SEQUENCE [LARGE SCALE GENOMIC DNA]</scope>
    <source>
        <strain evidence="1 2">DSM 41900</strain>
    </source>
</reference>
<name>A0A4R4SLI9_9ACTN</name>